<keyword evidence="2" id="KW-0805">Transcription regulation</keyword>
<reference evidence="6" key="1">
    <citation type="submission" date="2018-05" db="EMBL/GenBank/DDBJ databases">
        <authorList>
            <person name="Lanie J.A."/>
            <person name="Ng W.-L."/>
            <person name="Kazmierczak K.M."/>
            <person name="Andrzejewski T.M."/>
            <person name="Davidsen T.M."/>
            <person name="Wayne K.J."/>
            <person name="Tettelin H."/>
            <person name="Glass J.I."/>
            <person name="Rusch D."/>
            <person name="Podicherti R."/>
            <person name="Tsui H.-C.T."/>
            <person name="Winkler M.E."/>
        </authorList>
    </citation>
    <scope>NUCLEOTIDE SEQUENCE</scope>
</reference>
<evidence type="ECO:0000256" key="1">
    <source>
        <dbReference type="ARBA" id="ARBA00009437"/>
    </source>
</evidence>
<feature type="domain" description="HTH lysR-type" evidence="5">
    <location>
        <begin position="6"/>
        <end position="63"/>
    </location>
</feature>
<dbReference type="InterPro" id="IPR036388">
    <property type="entry name" value="WH-like_DNA-bd_sf"/>
</dbReference>
<keyword evidence="3" id="KW-0238">DNA-binding</keyword>
<dbReference type="Gene3D" id="3.40.190.10">
    <property type="entry name" value="Periplasmic binding protein-like II"/>
    <property type="match status" value="2"/>
</dbReference>
<dbReference type="PANTHER" id="PTHR30579:SF7">
    <property type="entry name" value="HTH-TYPE TRANSCRIPTIONAL REGULATOR LRHA-RELATED"/>
    <property type="match status" value="1"/>
</dbReference>
<dbReference type="Pfam" id="PF00126">
    <property type="entry name" value="HTH_1"/>
    <property type="match status" value="1"/>
</dbReference>
<dbReference type="InterPro" id="IPR050176">
    <property type="entry name" value="LTTR"/>
</dbReference>
<evidence type="ECO:0000256" key="3">
    <source>
        <dbReference type="ARBA" id="ARBA00023125"/>
    </source>
</evidence>
<dbReference type="GO" id="GO:0003700">
    <property type="term" value="F:DNA-binding transcription factor activity"/>
    <property type="evidence" value="ECO:0007669"/>
    <property type="project" value="InterPro"/>
</dbReference>
<dbReference type="InterPro" id="IPR005119">
    <property type="entry name" value="LysR_subst-bd"/>
</dbReference>
<sequence length="259" mass="28464">MKALDIPTDLLRTLVAVIDCQSYTRAAKVLGCSQPTVSLHMQRLQRHAEGKLMLRQRKPVELTPLGTQLAGYARQILALHGELAYLTGENAGSQTVRVGLPTDYATAALQSGLMALCRAHPELSLEYRCALSQSITLDFESGDLDIVVAIDQGNLPPHGSQTWTVQPLWVTGRSFKLSPERSVPLIAHPEGCEYRLRMTEVLDAADLAWHVIYESPFIQGLQDAVESGLGISALTLPTLTKRMKELRQNADFAPLRPIT</sequence>
<protein>
    <recommendedName>
        <fullName evidence="5">HTH lysR-type domain-containing protein</fullName>
    </recommendedName>
</protein>
<dbReference type="Pfam" id="PF03466">
    <property type="entry name" value="LysR_substrate"/>
    <property type="match status" value="1"/>
</dbReference>
<dbReference type="GO" id="GO:0003677">
    <property type="term" value="F:DNA binding"/>
    <property type="evidence" value="ECO:0007669"/>
    <property type="project" value="UniProtKB-KW"/>
</dbReference>
<dbReference type="AlphaFoldDB" id="A0A381YTL5"/>
<feature type="non-terminal residue" evidence="6">
    <location>
        <position position="259"/>
    </location>
</feature>
<evidence type="ECO:0000256" key="2">
    <source>
        <dbReference type="ARBA" id="ARBA00023015"/>
    </source>
</evidence>
<proteinExistence type="inferred from homology"/>
<dbReference type="SUPFAM" id="SSF53850">
    <property type="entry name" value="Periplasmic binding protein-like II"/>
    <property type="match status" value="1"/>
</dbReference>
<dbReference type="Gene3D" id="1.10.10.10">
    <property type="entry name" value="Winged helix-like DNA-binding domain superfamily/Winged helix DNA-binding domain"/>
    <property type="match status" value="1"/>
</dbReference>
<dbReference type="InterPro" id="IPR000847">
    <property type="entry name" value="LysR_HTH_N"/>
</dbReference>
<dbReference type="InterPro" id="IPR036390">
    <property type="entry name" value="WH_DNA-bd_sf"/>
</dbReference>
<dbReference type="PROSITE" id="PS50931">
    <property type="entry name" value="HTH_LYSR"/>
    <property type="match status" value="1"/>
</dbReference>
<evidence type="ECO:0000256" key="4">
    <source>
        <dbReference type="ARBA" id="ARBA00023163"/>
    </source>
</evidence>
<keyword evidence="4" id="KW-0804">Transcription</keyword>
<dbReference type="EMBL" id="UINC01018926">
    <property type="protein sequence ID" value="SVA79847.1"/>
    <property type="molecule type" value="Genomic_DNA"/>
</dbReference>
<dbReference type="SUPFAM" id="SSF46785">
    <property type="entry name" value="Winged helix' DNA-binding domain"/>
    <property type="match status" value="1"/>
</dbReference>
<gene>
    <name evidence="6" type="ORF">METZ01_LOCUS132701</name>
</gene>
<accession>A0A381YTL5</accession>
<name>A0A381YTL5_9ZZZZ</name>
<evidence type="ECO:0000259" key="5">
    <source>
        <dbReference type="PROSITE" id="PS50931"/>
    </source>
</evidence>
<evidence type="ECO:0000313" key="6">
    <source>
        <dbReference type="EMBL" id="SVA79847.1"/>
    </source>
</evidence>
<dbReference type="PANTHER" id="PTHR30579">
    <property type="entry name" value="TRANSCRIPTIONAL REGULATOR"/>
    <property type="match status" value="1"/>
</dbReference>
<comment type="similarity">
    <text evidence="1">Belongs to the LysR transcriptional regulatory family.</text>
</comment>
<organism evidence="6">
    <name type="scientific">marine metagenome</name>
    <dbReference type="NCBI Taxonomy" id="408172"/>
    <lineage>
        <taxon>unclassified sequences</taxon>
        <taxon>metagenomes</taxon>
        <taxon>ecological metagenomes</taxon>
    </lineage>
</organism>